<feature type="transmembrane region" description="Helical" evidence="6">
    <location>
        <begin position="211"/>
        <end position="230"/>
    </location>
</feature>
<dbReference type="RefSeq" id="WP_348757567.1">
    <property type="nucleotide sequence ID" value="NZ_OZ026884.1"/>
</dbReference>
<dbReference type="CDD" id="cd06662">
    <property type="entry name" value="SURF1"/>
    <property type="match status" value="1"/>
</dbReference>
<evidence type="ECO:0000256" key="6">
    <source>
        <dbReference type="RuleBase" id="RU363076"/>
    </source>
</evidence>
<keyword evidence="5 6" id="KW-0472">Membrane</keyword>
<evidence type="ECO:0000256" key="4">
    <source>
        <dbReference type="ARBA" id="ARBA00022989"/>
    </source>
</evidence>
<feature type="transmembrane region" description="Helical" evidence="6">
    <location>
        <begin position="12"/>
        <end position="31"/>
    </location>
</feature>
<evidence type="ECO:0000256" key="1">
    <source>
        <dbReference type="ARBA" id="ARBA00004370"/>
    </source>
</evidence>
<keyword evidence="8" id="KW-1185">Reference proteome</keyword>
<reference evidence="7 8" key="1">
    <citation type="submission" date="2024-04" db="EMBL/GenBank/DDBJ databases">
        <authorList>
            <person name="Cremers G."/>
        </authorList>
    </citation>
    <scope>NUCLEOTIDE SEQUENCE [LARGE SCALE GENOMIC DNA]</scope>
    <source>
        <strain evidence="7">MeCH1-AG</strain>
    </source>
</reference>
<evidence type="ECO:0000256" key="3">
    <source>
        <dbReference type="ARBA" id="ARBA00022692"/>
    </source>
</evidence>
<protein>
    <recommendedName>
        <fullName evidence="6">SURF1-like protein</fullName>
    </recommendedName>
</protein>
<dbReference type="Proteomes" id="UP001497493">
    <property type="component" value="Chromosome"/>
</dbReference>
<dbReference type="InterPro" id="IPR002994">
    <property type="entry name" value="Surf1/Shy1"/>
</dbReference>
<dbReference type="PANTHER" id="PTHR23427:SF2">
    <property type="entry name" value="SURFEIT LOCUS PROTEIN 1"/>
    <property type="match status" value="1"/>
</dbReference>
<organism evidence="7 8">
    <name type="scientific">Candidatus Methylocalor cossyra</name>
    <dbReference type="NCBI Taxonomy" id="3108543"/>
    <lineage>
        <taxon>Bacteria</taxon>
        <taxon>Pseudomonadati</taxon>
        <taxon>Pseudomonadota</taxon>
        <taxon>Gammaproteobacteria</taxon>
        <taxon>Methylococcales</taxon>
        <taxon>Methylococcaceae</taxon>
        <taxon>Candidatus Methylocalor</taxon>
    </lineage>
</organism>
<evidence type="ECO:0000313" key="8">
    <source>
        <dbReference type="Proteomes" id="UP001497493"/>
    </source>
</evidence>
<dbReference type="InterPro" id="IPR045214">
    <property type="entry name" value="Surf1/Surf4"/>
</dbReference>
<comment type="subcellular location">
    <subcellularLocation>
        <location evidence="6">Cell membrane</location>
        <topology evidence="6">Multi-pass membrane protein</topology>
    </subcellularLocation>
    <subcellularLocation>
        <location evidence="1">Membrane</location>
    </subcellularLocation>
</comment>
<gene>
    <name evidence="7" type="ORF">MECH1_V1_2256</name>
</gene>
<evidence type="ECO:0000256" key="5">
    <source>
        <dbReference type="ARBA" id="ARBA00023136"/>
    </source>
</evidence>
<keyword evidence="6" id="KW-1003">Cell membrane</keyword>
<proteinExistence type="inferred from homology"/>
<name>A0ABM9NK71_9GAMM</name>
<keyword evidence="3 6" id="KW-0812">Transmembrane</keyword>
<keyword evidence="4 6" id="KW-1133">Transmembrane helix</keyword>
<evidence type="ECO:0000313" key="7">
    <source>
        <dbReference type="EMBL" id="CAL1241032.1"/>
    </source>
</evidence>
<dbReference type="PROSITE" id="PS50895">
    <property type="entry name" value="SURF1"/>
    <property type="match status" value="1"/>
</dbReference>
<sequence>MGDYSFKPGWAVSLGFVALVALFVSLGLWQLQRAEAKRALMADRAARLREAPVRLSRAATDPEALRYRRVEATGEYDAAHQFLLDNQLHQGQPGYWVLTPLRLPDGAAVLVNRGWVPQGADRRQLPAVELHTTQVQVSGVVERFPRVGFRLAGAEIPAPGWPARVQVAEPGPLAERLGYPILPYQVLLDPAAGEGYVRDWTPPALGPEKNLGYAVQWFLFAAVATILYLWHGFKPRSR</sequence>
<evidence type="ECO:0000256" key="2">
    <source>
        <dbReference type="ARBA" id="ARBA00007165"/>
    </source>
</evidence>
<comment type="similarity">
    <text evidence="2 6">Belongs to the SURF1 family.</text>
</comment>
<dbReference type="PANTHER" id="PTHR23427">
    <property type="entry name" value="SURFEIT LOCUS PROTEIN"/>
    <property type="match status" value="1"/>
</dbReference>
<dbReference type="EMBL" id="OZ026884">
    <property type="protein sequence ID" value="CAL1241032.1"/>
    <property type="molecule type" value="Genomic_DNA"/>
</dbReference>
<dbReference type="Pfam" id="PF02104">
    <property type="entry name" value="SURF1"/>
    <property type="match status" value="1"/>
</dbReference>
<accession>A0ABM9NK71</accession>